<dbReference type="RefSeq" id="WP_261967590.1">
    <property type="nucleotide sequence ID" value="NZ_JAHHZF010000002.1"/>
</dbReference>
<dbReference type="InterPro" id="IPR007214">
    <property type="entry name" value="YbaK/aa-tRNA-synth-assoc-dom"/>
</dbReference>
<evidence type="ECO:0000313" key="3">
    <source>
        <dbReference type="Proteomes" id="UP000766595"/>
    </source>
</evidence>
<gene>
    <name evidence="2" type="ORF">KL771_05815</name>
</gene>
<organism evidence="2 3">
    <name type="scientific">Prosthecodimorpha staleyi</name>
    <dbReference type="NCBI Taxonomy" id="2840188"/>
    <lineage>
        <taxon>Bacteria</taxon>
        <taxon>Pseudomonadati</taxon>
        <taxon>Pseudomonadota</taxon>
        <taxon>Alphaproteobacteria</taxon>
        <taxon>Hyphomicrobiales</taxon>
        <taxon>Ancalomicrobiaceae</taxon>
        <taxon>Prosthecodimorpha</taxon>
    </lineage>
</organism>
<dbReference type="EMBL" id="JAHHZF010000002">
    <property type="protein sequence ID" value="MBT9288955.1"/>
    <property type="molecule type" value="Genomic_DNA"/>
</dbReference>
<name>A0A947D1C1_9HYPH</name>
<keyword evidence="3" id="KW-1185">Reference proteome</keyword>
<sequence length="159" mass="16267">MAEKLSGIDRVRLAATDLGLAVEIVEMPGSTRTAEDAAAACGCAVGQIVKSLVFVGAETRRPLLLLVSGANRVDETGVRAAIGEALERPDASYVRTTTGFAIGGVAPIGHETPMTTYLDRDLLAFETVWAAAGSPKAVFAIAPAQLVEATGATVIAVTG</sequence>
<dbReference type="AlphaFoldDB" id="A0A947D1C1"/>
<dbReference type="InterPro" id="IPR036754">
    <property type="entry name" value="YbaK/aa-tRNA-synt-asso_dom_sf"/>
</dbReference>
<dbReference type="Gene3D" id="3.90.960.10">
    <property type="entry name" value="YbaK/aminoacyl-tRNA synthetase-associated domain"/>
    <property type="match status" value="1"/>
</dbReference>
<feature type="domain" description="YbaK/aminoacyl-tRNA synthetase-associated" evidence="1">
    <location>
        <begin position="31"/>
        <end position="148"/>
    </location>
</feature>
<accession>A0A947D1C1</accession>
<evidence type="ECO:0000313" key="2">
    <source>
        <dbReference type="EMBL" id="MBT9288955.1"/>
    </source>
</evidence>
<proteinExistence type="predicted"/>
<protein>
    <submittedName>
        <fullName evidence="2">YbaK/EbsC family protein</fullName>
    </submittedName>
</protein>
<dbReference type="CDD" id="cd04333">
    <property type="entry name" value="ProX_deacylase"/>
    <property type="match status" value="1"/>
</dbReference>
<dbReference type="PANTHER" id="PTHR30411:SF1">
    <property type="entry name" value="CYTOPLASMIC PROTEIN"/>
    <property type="match status" value="1"/>
</dbReference>
<evidence type="ECO:0000259" key="1">
    <source>
        <dbReference type="Pfam" id="PF04073"/>
    </source>
</evidence>
<dbReference type="SUPFAM" id="SSF55826">
    <property type="entry name" value="YbaK/ProRS associated domain"/>
    <property type="match status" value="1"/>
</dbReference>
<dbReference type="GO" id="GO:0002161">
    <property type="term" value="F:aminoacyl-tRNA deacylase activity"/>
    <property type="evidence" value="ECO:0007669"/>
    <property type="project" value="InterPro"/>
</dbReference>
<reference evidence="2 3" key="1">
    <citation type="submission" date="2021-06" db="EMBL/GenBank/DDBJ databases">
        <authorList>
            <person name="Grouzdev D.S."/>
            <person name="Koziaeva V."/>
        </authorList>
    </citation>
    <scope>NUCLEOTIDE SEQUENCE [LARGE SCALE GENOMIC DNA]</scope>
    <source>
        <strain evidence="2 3">22</strain>
    </source>
</reference>
<dbReference type="PANTHER" id="PTHR30411">
    <property type="entry name" value="CYTOPLASMIC PROTEIN"/>
    <property type="match status" value="1"/>
</dbReference>
<dbReference type="Proteomes" id="UP000766595">
    <property type="component" value="Unassembled WGS sequence"/>
</dbReference>
<dbReference type="Pfam" id="PF04073">
    <property type="entry name" value="tRNA_edit"/>
    <property type="match status" value="1"/>
</dbReference>
<comment type="caution">
    <text evidence="2">The sequence shown here is derived from an EMBL/GenBank/DDBJ whole genome shotgun (WGS) entry which is preliminary data.</text>
</comment>